<evidence type="ECO:0008006" key="3">
    <source>
        <dbReference type="Google" id="ProtNLM"/>
    </source>
</evidence>
<protein>
    <recommendedName>
        <fullName evidence="3">2'-5' RNA ligase family protein</fullName>
    </recommendedName>
</protein>
<dbReference type="Gene3D" id="3.90.1140.10">
    <property type="entry name" value="Cyclic phosphodiesterase"/>
    <property type="match status" value="1"/>
</dbReference>
<evidence type="ECO:0000313" key="2">
    <source>
        <dbReference type="Proteomes" id="UP001576780"/>
    </source>
</evidence>
<proteinExistence type="predicted"/>
<comment type="caution">
    <text evidence="1">The sequence shown here is derived from an EMBL/GenBank/DDBJ whole genome shotgun (WGS) entry which is preliminary data.</text>
</comment>
<dbReference type="RefSeq" id="WP_413278733.1">
    <property type="nucleotide sequence ID" value="NZ_JBHFNT010000148.1"/>
</dbReference>
<keyword evidence="2" id="KW-1185">Reference proteome</keyword>
<gene>
    <name evidence="1" type="ORF">ACE1CA_17585</name>
</gene>
<evidence type="ECO:0000313" key="1">
    <source>
        <dbReference type="EMBL" id="MFB2836347.1"/>
    </source>
</evidence>
<dbReference type="EMBL" id="JBHFNT010000148">
    <property type="protein sequence ID" value="MFB2836347.1"/>
    <property type="molecule type" value="Genomic_DNA"/>
</dbReference>
<sequence>MNLADRYQQIKSRLDGLTDFPEEELAKSRSLFHLDRVPLIPKHFVVWTCLVGLPLPESLTNKFQQIVQSVAEILPAKTRFYKVIPANYHWEVFIIKRPNESVDIDQLNEAAILFRQIFSQHPPLTIKYQGFLVTTEGTIIVKGFGNFDHLRQELKEKIPFASSQQSPLGHVSLGRILDPIGKDNFTRLKQLVDSSQNQFFGELKVSEAKYVHETQWYMEEREIIATLPFLKSSLL</sequence>
<accession>A0ABV4WMQ7</accession>
<reference evidence="1 2" key="1">
    <citation type="submission" date="2024-09" db="EMBL/GenBank/DDBJ databases">
        <title>Floridaenema gen nov. (Aerosakkonemataceae, Aerosakkonematales ord. nov., Cyanobacteria) from benthic tropical and subtropical fresh waters, with the description of four new species.</title>
        <authorList>
            <person name="Moretto J.A."/>
            <person name="Berthold D.E."/>
            <person name="Lefler F.W."/>
            <person name="Huang I.-S."/>
            <person name="Laughinghouse H. IV."/>
        </authorList>
    </citation>
    <scope>NUCLEOTIDE SEQUENCE [LARGE SCALE GENOMIC DNA]</scope>
    <source>
        <strain evidence="1 2">BLCC-F167</strain>
    </source>
</reference>
<organism evidence="1 2">
    <name type="scientific">Floridaenema evergladense BLCC-F167</name>
    <dbReference type="NCBI Taxonomy" id="3153639"/>
    <lineage>
        <taxon>Bacteria</taxon>
        <taxon>Bacillati</taxon>
        <taxon>Cyanobacteriota</taxon>
        <taxon>Cyanophyceae</taxon>
        <taxon>Oscillatoriophycideae</taxon>
        <taxon>Aerosakkonematales</taxon>
        <taxon>Aerosakkonemataceae</taxon>
        <taxon>Floridanema</taxon>
        <taxon>Floridanema evergladense</taxon>
    </lineage>
</organism>
<dbReference type="Proteomes" id="UP001576780">
    <property type="component" value="Unassembled WGS sequence"/>
</dbReference>
<name>A0ABV4WMQ7_9CYAN</name>